<dbReference type="Gene3D" id="3.90.640.10">
    <property type="entry name" value="Actin, Chain A, domain 4"/>
    <property type="match status" value="1"/>
</dbReference>
<dbReference type="CDD" id="cd10170">
    <property type="entry name" value="ASKHA_NBD_HSP70"/>
    <property type="match status" value="1"/>
</dbReference>
<evidence type="ECO:0008006" key="4">
    <source>
        <dbReference type="Google" id="ProtNLM"/>
    </source>
</evidence>
<reference evidence="2 3" key="1">
    <citation type="submission" date="2016-04" db="EMBL/GenBank/DDBJ databases">
        <title>A degradative enzymes factory behind the ericoid mycorrhizal symbiosis.</title>
        <authorList>
            <consortium name="DOE Joint Genome Institute"/>
            <person name="Martino E."/>
            <person name="Morin E."/>
            <person name="Grelet G."/>
            <person name="Kuo A."/>
            <person name="Kohler A."/>
            <person name="Daghino S."/>
            <person name="Barry K."/>
            <person name="Choi C."/>
            <person name="Cichocki N."/>
            <person name="Clum A."/>
            <person name="Copeland A."/>
            <person name="Hainaut M."/>
            <person name="Haridas S."/>
            <person name="Labutti K."/>
            <person name="Lindquist E."/>
            <person name="Lipzen A."/>
            <person name="Khouja H.-R."/>
            <person name="Murat C."/>
            <person name="Ohm R."/>
            <person name="Olson A."/>
            <person name="Spatafora J."/>
            <person name="Veneault-Fourrey C."/>
            <person name="Henrissat B."/>
            <person name="Grigoriev I."/>
            <person name="Martin F."/>
            <person name="Perotto S."/>
        </authorList>
    </citation>
    <scope>NUCLEOTIDE SEQUENCE [LARGE SCALE GENOMIC DNA]</scope>
    <source>
        <strain evidence="2 3">F</strain>
    </source>
</reference>
<dbReference type="OrthoDB" id="2963168at2759"/>
<dbReference type="PANTHER" id="PTHR42749:SF8">
    <property type="entry name" value="HSP70 FAMILY PROTEIN (AFU_ORTHOLOGUE AFUA_3G13740)"/>
    <property type="match status" value="1"/>
</dbReference>
<organism evidence="2 3">
    <name type="scientific">Hyaloscypha variabilis (strain UAMH 11265 / GT02V1 / F)</name>
    <name type="common">Meliniomyces variabilis</name>
    <dbReference type="NCBI Taxonomy" id="1149755"/>
    <lineage>
        <taxon>Eukaryota</taxon>
        <taxon>Fungi</taxon>
        <taxon>Dikarya</taxon>
        <taxon>Ascomycota</taxon>
        <taxon>Pezizomycotina</taxon>
        <taxon>Leotiomycetes</taxon>
        <taxon>Helotiales</taxon>
        <taxon>Hyaloscyphaceae</taxon>
        <taxon>Hyaloscypha</taxon>
        <taxon>Hyaloscypha variabilis</taxon>
    </lineage>
</organism>
<protein>
    <recommendedName>
        <fullName evidence="4">Actin-like ATPase domain-containing protein</fullName>
    </recommendedName>
</protein>
<evidence type="ECO:0000313" key="2">
    <source>
        <dbReference type="EMBL" id="PMD41330.1"/>
    </source>
</evidence>
<dbReference type="AlphaFoldDB" id="A0A2J6RS66"/>
<dbReference type="InterPro" id="IPR043129">
    <property type="entry name" value="ATPase_NBD"/>
</dbReference>
<dbReference type="Gene3D" id="3.30.420.40">
    <property type="match status" value="2"/>
</dbReference>
<keyword evidence="3" id="KW-1185">Reference proteome</keyword>
<gene>
    <name evidence="2" type="ORF">L207DRAFT_486961</name>
</gene>
<evidence type="ECO:0000313" key="3">
    <source>
        <dbReference type="Proteomes" id="UP000235786"/>
    </source>
</evidence>
<accession>A0A2J6RS66</accession>
<dbReference type="Proteomes" id="UP000235786">
    <property type="component" value="Unassembled WGS sequence"/>
</dbReference>
<proteinExistence type="predicted"/>
<dbReference type="SUPFAM" id="SSF53067">
    <property type="entry name" value="Actin-like ATPase domain"/>
    <property type="match status" value="1"/>
</dbReference>
<name>A0A2J6RS66_HYAVF</name>
<feature type="region of interest" description="Disordered" evidence="1">
    <location>
        <begin position="1"/>
        <end position="32"/>
    </location>
</feature>
<evidence type="ECO:0000256" key="1">
    <source>
        <dbReference type="SAM" id="MobiDB-lite"/>
    </source>
</evidence>
<sequence length="767" mass="86111">MAEHRTTPAQRTRSSFQQRKSSSFLRPVPYGRPISITPAGHVLADPVDTQHFHSRPSPVKKFVVGIDYGTTYTSVSYYAVGTKAPGRPARASDIKTVKDWPDAPYESEEQVPTETWYSPVAIVREPLNENEQFDAPKSNPTSTRILEEEYDIEDVHEIADVGEGSSTPAGAREEGQGATVAEPQSREFFWGYTVSKKRYQKMITRDTNLLIQRPKLMLLGTAYTEGDRRTLRNQITRLVNSGIIRKYGKKREPDVRDIRDVITDFLTKVFQHTKNYLKRREGYFKGCPVEFVITVPTVWTQEASRILQFSVEAAIKATEFGCLKNGSIDNLFLIPEPEAGLTWLLSSTRAIVTGETVISLDAGGGTVDCVAYQLDTHWPLRLGQEVVEPGGDNCGSSYLNELLKTHLLGRLHDETYLEVNGITRKGIVERIAAVEFEREKKDIDIYNNPNSSFCITGLRGSLNKRFDNNVVLLDQEDLDQIFNPILQRVWEVLQTQLDAAKSKGKTVKTVFLLGGFGGSPSLIGALRFALGQYAKNEDMPLVTLIEDANKCKTAVSCGAVLRASNKKDGPKRFAHSSYGFLCKEPYDPRLFTAHLRTTPKSDAHDGDKYVDVINYFMRKANPVHEYPPIRAIHTFPVDGPLLKLLCEELLYVSDTATESHYTLSNQKNKDAQCVGRIITDVTSLRDEGHLDIIYPKPSDTNKLAPHYKVEYALVVFVEGRNLRYEARWPALDHYEASNKRKRDDEAGYVVLETAQVSIASAFQPGTK</sequence>
<dbReference type="EMBL" id="KZ613944">
    <property type="protein sequence ID" value="PMD41330.1"/>
    <property type="molecule type" value="Genomic_DNA"/>
</dbReference>
<feature type="compositionally biased region" description="Low complexity" evidence="1">
    <location>
        <begin position="10"/>
        <end position="23"/>
    </location>
</feature>
<dbReference type="STRING" id="1149755.A0A2J6RS66"/>
<dbReference type="PANTHER" id="PTHR42749">
    <property type="entry name" value="CELL SHAPE-DETERMINING PROTEIN MREB"/>
    <property type="match status" value="1"/>
</dbReference>